<evidence type="ECO:0000313" key="3">
    <source>
        <dbReference type="Proteomes" id="UP000067626"/>
    </source>
</evidence>
<keyword evidence="3" id="KW-1185">Reference proteome</keyword>
<dbReference type="Proteomes" id="UP000067626">
    <property type="component" value="Chromosome"/>
</dbReference>
<proteinExistence type="predicted"/>
<accession>A0A0K1E6U4</accession>
<dbReference type="EMBL" id="CP012159">
    <property type="protein sequence ID" value="AKT36591.1"/>
    <property type="molecule type" value="Genomic_DNA"/>
</dbReference>
<feature type="region of interest" description="Disordered" evidence="1">
    <location>
        <begin position="1"/>
        <end position="23"/>
    </location>
</feature>
<dbReference type="AlphaFoldDB" id="A0A0K1E6U4"/>
<sequence length="288" mass="31881">MSSLEEELSVFDPPAPPTLPGLTRRDLTFTFETTIAVIDPQPPSTGAAYGWSAHGEIEMPLVPRRWFVGGAHEMAAAALPGVGSKILLGNPEFWLRGVWSSVRGLASGGGFGLVVPAPRNPSEAEQYVLEAARTVRPWDAAYFADTTLVARPWFDIRLVTGPFIFQFRQGLDWSLVLRSLRPREPRYDLTARATFYFGYRASEAIGLGLEVWEVYQLSADPRVKDDQRASFAVSPSIRFMFPWVQPALSMLFPVTTPLRGDVNGYYALRLNVGFSFPTGRRSEPAPGL</sequence>
<dbReference type="KEGG" id="ccro:CMC5_007090"/>
<dbReference type="STRING" id="52.CMC5_007090"/>
<reference evidence="2 3" key="1">
    <citation type="submission" date="2015-07" db="EMBL/GenBank/DDBJ databases">
        <title>Genome analysis of myxobacterium Chondromyces crocatus Cm c5 reveals a high potential for natural compound synthesis and the genetic basis for the loss of fruiting body formation.</title>
        <authorList>
            <person name="Zaburannyi N."/>
            <person name="Bunk B."/>
            <person name="Maier J."/>
            <person name="Overmann J."/>
            <person name="Mueller R."/>
        </authorList>
    </citation>
    <scope>NUCLEOTIDE SEQUENCE [LARGE SCALE GENOMIC DNA]</scope>
    <source>
        <strain evidence="2 3">Cm c5</strain>
    </source>
</reference>
<gene>
    <name evidence="2" type="ORF">CMC5_007090</name>
</gene>
<evidence type="ECO:0000256" key="1">
    <source>
        <dbReference type="SAM" id="MobiDB-lite"/>
    </source>
</evidence>
<evidence type="ECO:0000313" key="2">
    <source>
        <dbReference type="EMBL" id="AKT36591.1"/>
    </source>
</evidence>
<organism evidence="2 3">
    <name type="scientific">Chondromyces crocatus</name>
    <dbReference type="NCBI Taxonomy" id="52"/>
    <lineage>
        <taxon>Bacteria</taxon>
        <taxon>Pseudomonadati</taxon>
        <taxon>Myxococcota</taxon>
        <taxon>Polyangia</taxon>
        <taxon>Polyangiales</taxon>
        <taxon>Polyangiaceae</taxon>
        <taxon>Chondromyces</taxon>
    </lineage>
</organism>
<protein>
    <submittedName>
        <fullName evidence="2">Uncharacterized protein</fullName>
    </submittedName>
</protein>
<name>A0A0K1E6U4_CHOCO</name>